<accession>R4KGQ4</accession>
<keyword evidence="2" id="KW-1185">Reference proteome</keyword>
<evidence type="ECO:0000313" key="1">
    <source>
        <dbReference type="EMBL" id="AGL00842.1"/>
    </source>
</evidence>
<sequence length="52" mass="5486">MVVTDGIVWWLSKLKTANLPKPDDINLAGNTGVFAVKALLFNINLGSSDGGN</sequence>
<dbReference type="KEGG" id="dgi:Desgi_1335"/>
<protein>
    <submittedName>
        <fullName evidence="1">Uncharacterized protein</fullName>
    </submittedName>
</protein>
<dbReference type="RefSeq" id="WP_006522629.1">
    <property type="nucleotide sequence ID" value="NC_021184.1"/>
</dbReference>
<name>R4KGQ4_9FIRM</name>
<dbReference type="AlphaFoldDB" id="R4KGQ4"/>
<organism evidence="1 2">
    <name type="scientific">Desulfoscipio gibsoniae DSM 7213</name>
    <dbReference type="NCBI Taxonomy" id="767817"/>
    <lineage>
        <taxon>Bacteria</taxon>
        <taxon>Bacillati</taxon>
        <taxon>Bacillota</taxon>
        <taxon>Clostridia</taxon>
        <taxon>Eubacteriales</taxon>
        <taxon>Desulfallaceae</taxon>
        <taxon>Desulfoscipio</taxon>
    </lineage>
</organism>
<dbReference type="HOGENOM" id="CLU_3079132_0_0_9"/>
<dbReference type="EMBL" id="CP003273">
    <property type="protein sequence ID" value="AGL00842.1"/>
    <property type="molecule type" value="Genomic_DNA"/>
</dbReference>
<dbReference type="STRING" id="767817.Desgi_1335"/>
<proteinExistence type="predicted"/>
<gene>
    <name evidence="1" type="ORF">Desgi_1335</name>
</gene>
<evidence type="ECO:0000313" key="2">
    <source>
        <dbReference type="Proteomes" id="UP000013520"/>
    </source>
</evidence>
<dbReference type="Proteomes" id="UP000013520">
    <property type="component" value="Chromosome"/>
</dbReference>
<reference evidence="1 2" key="1">
    <citation type="submission" date="2012-01" db="EMBL/GenBank/DDBJ databases">
        <title>Complete sequence of Desulfotomaculum gibsoniae DSM 7213.</title>
        <authorList>
            <consortium name="US DOE Joint Genome Institute"/>
            <person name="Lucas S."/>
            <person name="Han J."/>
            <person name="Lapidus A."/>
            <person name="Cheng J.-F."/>
            <person name="Goodwin L."/>
            <person name="Pitluck S."/>
            <person name="Peters L."/>
            <person name="Ovchinnikova G."/>
            <person name="Teshima H."/>
            <person name="Detter J.C."/>
            <person name="Han C."/>
            <person name="Tapia R."/>
            <person name="Land M."/>
            <person name="Hauser L."/>
            <person name="Kyrpides N."/>
            <person name="Ivanova N."/>
            <person name="Pagani I."/>
            <person name="Parshina S."/>
            <person name="Plugge C."/>
            <person name="Muyzer G."/>
            <person name="Kuever J."/>
            <person name="Ivanova A."/>
            <person name="Nazina T."/>
            <person name="Klenk H.-P."/>
            <person name="Brambilla E."/>
            <person name="Spring S."/>
            <person name="Stams A.F."/>
            <person name="Woyke T."/>
        </authorList>
    </citation>
    <scope>NUCLEOTIDE SEQUENCE [LARGE SCALE GENOMIC DNA]</scope>
    <source>
        <strain evidence="1 2">DSM 7213</strain>
    </source>
</reference>